<feature type="compositionally biased region" description="Pro residues" evidence="1">
    <location>
        <begin position="237"/>
        <end position="246"/>
    </location>
</feature>
<feature type="compositionally biased region" description="Low complexity" evidence="1">
    <location>
        <begin position="282"/>
        <end position="291"/>
    </location>
</feature>
<dbReference type="EMBL" id="JBIRYL010000008">
    <property type="protein sequence ID" value="MFI2232662.1"/>
    <property type="molecule type" value="Genomic_DNA"/>
</dbReference>
<sequence length="321" mass="33410">MPNRTSAKSAKAVKAAGKVAGARASSSRNKGKPPITQRIPWLTIGAVVVLVGLVAALAVNLVPKYQEKAALEKFTPSEQKQDPSDQIEGVVKKEYPAGLHVDATQRVAYDQTPPFGGPHDASWANCMGTVYDKALREENAVHSLEHGAVWITYNPDKIDRSGIDTLKEKVEGEQYMLMSPHPGQEAPVSLQSWGHQLTVNSADDERIGQFITALRLNNFAYPEVGADCATVAFDTQNPPPYDPSEPGPDAVPMDGAGLQPDQGELGGMGAPGGGLPGGLPGGIPAIPGMPGTLPDQQAPGAVPGQPTPGAAADQQAPGAGQ</sequence>
<evidence type="ECO:0000313" key="4">
    <source>
        <dbReference type="Proteomes" id="UP001611494"/>
    </source>
</evidence>
<keyword evidence="2" id="KW-0812">Transmembrane</keyword>
<keyword evidence="2" id="KW-0472">Membrane</keyword>
<feature type="region of interest" description="Disordered" evidence="1">
    <location>
        <begin position="234"/>
        <end position="321"/>
    </location>
</feature>
<dbReference type="Pfam" id="PF11303">
    <property type="entry name" value="DUF3105"/>
    <property type="match status" value="1"/>
</dbReference>
<keyword evidence="2" id="KW-1133">Transmembrane helix</keyword>
<keyword evidence="4" id="KW-1185">Reference proteome</keyword>
<evidence type="ECO:0000256" key="1">
    <source>
        <dbReference type="SAM" id="MobiDB-lite"/>
    </source>
</evidence>
<comment type="caution">
    <text evidence="3">The sequence shown here is derived from an EMBL/GenBank/DDBJ whole genome shotgun (WGS) entry which is preliminary data.</text>
</comment>
<feature type="compositionally biased region" description="Low complexity" evidence="1">
    <location>
        <begin position="1"/>
        <end position="28"/>
    </location>
</feature>
<feature type="compositionally biased region" description="Gly residues" evidence="1">
    <location>
        <begin position="264"/>
        <end position="281"/>
    </location>
</feature>
<feature type="region of interest" description="Disordered" evidence="1">
    <location>
        <begin position="1"/>
        <end position="35"/>
    </location>
</feature>
<accession>A0ABW7W1H5</accession>
<feature type="compositionally biased region" description="Low complexity" evidence="1">
    <location>
        <begin position="303"/>
        <end position="321"/>
    </location>
</feature>
<gene>
    <name evidence="3" type="ORF">ACH49Z_22695</name>
</gene>
<dbReference type="RefSeq" id="WP_397064447.1">
    <property type="nucleotide sequence ID" value="NZ_JBIRYL010000008.1"/>
</dbReference>
<reference evidence="3 4" key="1">
    <citation type="submission" date="2024-10" db="EMBL/GenBank/DDBJ databases">
        <title>The Natural Products Discovery Center: Release of the First 8490 Sequenced Strains for Exploring Actinobacteria Biosynthetic Diversity.</title>
        <authorList>
            <person name="Kalkreuter E."/>
            <person name="Kautsar S.A."/>
            <person name="Yang D."/>
            <person name="Bader C.D."/>
            <person name="Teijaro C.N."/>
            <person name="Fluegel L."/>
            <person name="Davis C.M."/>
            <person name="Simpson J.R."/>
            <person name="Lauterbach L."/>
            <person name="Steele A.D."/>
            <person name="Gui C."/>
            <person name="Meng S."/>
            <person name="Li G."/>
            <person name="Viehrig K."/>
            <person name="Ye F."/>
            <person name="Su P."/>
            <person name="Kiefer A.F."/>
            <person name="Nichols A."/>
            <person name="Cepeda A.J."/>
            <person name="Yan W."/>
            <person name="Fan B."/>
            <person name="Jiang Y."/>
            <person name="Adhikari A."/>
            <person name="Zheng C.-J."/>
            <person name="Schuster L."/>
            <person name="Cowan T.M."/>
            <person name="Smanski M.J."/>
            <person name="Chevrette M.G."/>
            <person name="De Carvalho L.P.S."/>
            <person name="Shen B."/>
        </authorList>
    </citation>
    <scope>NUCLEOTIDE SEQUENCE [LARGE SCALE GENOMIC DNA]</scope>
    <source>
        <strain evidence="3 4">NPDC019377</strain>
    </source>
</reference>
<protein>
    <submittedName>
        <fullName evidence="3">DUF3105 domain-containing protein</fullName>
    </submittedName>
</protein>
<name>A0ABW7W1H5_9NOCA</name>
<evidence type="ECO:0000256" key="2">
    <source>
        <dbReference type="SAM" id="Phobius"/>
    </source>
</evidence>
<evidence type="ECO:0000313" key="3">
    <source>
        <dbReference type="EMBL" id="MFI2232662.1"/>
    </source>
</evidence>
<organism evidence="3 4">
    <name type="scientific">Nocardia testacea</name>
    <dbReference type="NCBI Taxonomy" id="248551"/>
    <lineage>
        <taxon>Bacteria</taxon>
        <taxon>Bacillati</taxon>
        <taxon>Actinomycetota</taxon>
        <taxon>Actinomycetes</taxon>
        <taxon>Mycobacteriales</taxon>
        <taxon>Nocardiaceae</taxon>
        <taxon>Nocardia</taxon>
    </lineage>
</organism>
<dbReference type="Proteomes" id="UP001611494">
    <property type="component" value="Unassembled WGS sequence"/>
</dbReference>
<feature type="transmembrane region" description="Helical" evidence="2">
    <location>
        <begin position="39"/>
        <end position="62"/>
    </location>
</feature>
<proteinExistence type="predicted"/>
<dbReference type="InterPro" id="IPR021454">
    <property type="entry name" value="DUF3105"/>
</dbReference>